<evidence type="ECO:0000256" key="5">
    <source>
        <dbReference type="ARBA" id="ARBA00024934"/>
    </source>
</evidence>
<evidence type="ECO:0000256" key="7">
    <source>
        <dbReference type="PIRNR" id="PIRNR002889"/>
    </source>
</evidence>
<dbReference type="GO" id="GO:0030694">
    <property type="term" value="C:bacterial-type flagellum basal body, rod"/>
    <property type="evidence" value="ECO:0007669"/>
    <property type="project" value="InterPro"/>
</dbReference>
<keyword evidence="8" id="KW-0969">Cilium</keyword>
<accession>A0A328AWT8</accession>
<comment type="subcellular location">
    <subcellularLocation>
        <location evidence="1 7">Bacterial flagellum basal body</location>
    </subcellularLocation>
</comment>
<dbReference type="PIRSF" id="PIRSF002889">
    <property type="entry name" value="Rod_FlgB"/>
    <property type="match status" value="1"/>
</dbReference>
<comment type="caution">
    <text evidence="8">The sequence shown here is derived from an EMBL/GenBank/DDBJ whole genome shotgun (WGS) entry which is preliminary data.</text>
</comment>
<dbReference type="GO" id="GO:0071973">
    <property type="term" value="P:bacterial-type flagellum-dependent cell motility"/>
    <property type="evidence" value="ECO:0007669"/>
    <property type="project" value="InterPro"/>
</dbReference>
<evidence type="ECO:0000313" key="9">
    <source>
        <dbReference type="Proteomes" id="UP000249725"/>
    </source>
</evidence>
<evidence type="ECO:0000256" key="1">
    <source>
        <dbReference type="ARBA" id="ARBA00004117"/>
    </source>
</evidence>
<dbReference type="InterPro" id="IPR006300">
    <property type="entry name" value="FlgB"/>
</dbReference>
<proteinExistence type="inferred from homology"/>
<evidence type="ECO:0000256" key="6">
    <source>
        <dbReference type="ARBA" id="ARBA00026072"/>
    </source>
</evidence>
<keyword evidence="8" id="KW-0282">Flagellum</keyword>
<dbReference type="OrthoDB" id="9788334at2"/>
<evidence type="ECO:0000313" key="8">
    <source>
        <dbReference type="EMBL" id="RAK58044.1"/>
    </source>
</evidence>
<name>A0A328AWT8_9CAUL</name>
<keyword evidence="9" id="KW-1185">Reference proteome</keyword>
<keyword evidence="8" id="KW-0966">Cell projection</keyword>
<dbReference type="NCBIfam" id="NF004654">
    <property type="entry name" value="PRK06004.1"/>
    <property type="match status" value="1"/>
</dbReference>
<protein>
    <recommendedName>
        <fullName evidence="3 7">Flagellar basal body rod protein FlgB</fullName>
    </recommendedName>
</protein>
<keyword evidence="4 7" id="KW-0975">Bacterial flagellum</keyword>
<dbReference type="InterPro" id="IPR019776">
    <property type="entry name" value="Flagellar_basal_body_rod_CS"/>
</dbReference>
<organism evidence="8 9">
    <name type="scientific">Phenylobacterium deserti</name>
    <dbReference type="NCBI Taxonomy" id="1914756"/>
    <lineage>
        <taxon>Bacteria</taxon>
        <taxon>Pseudomonadati</taxon>
        <taxon>Pseudomonadota</taxon>
        <taxon>Alphaproteobacteria</taxon>
        <taxon>Caulobacterales</taxon>
        <taxon>Caulobacteraceae</taxon>
        <taxon>Phenylobacterium</taxon>
    </lineage>
</organism>
<sequence length="140" mass="15436">MFLMDMSQIPLFAMLRGRLGYLSERQRLISENVANSDTPGYAPRDLKAFNFQAQIKAAQVMTPAVTQAGHMLPPNAKTGAAAGVKEIKTRDSETTLDGNSVVLEEEMMKMSEARMSYDAAIGFYQKSMNLLRMAARAPGR</sequence>
<evidence type="ECO:0000256" key="4">
    <source>
        <dbReference type="ARBA" id="ARBA00023143"/>
    </source>
</evidence>
<reference evidence="9" key="1">
    <citation type="submission" date="2018-05" db="EMBL/GenBank/DDBJ databases">
        <authorList>
            <person name="Li X."/>
        </authorList>
    </citation>
    <scope>NUCLEOTIDE SEQUENCE [LARGE SCALE GENOMIC DNA]</scope>
    <source>
        <strain evidence="9">YIM 73061</strain>
    </source>
</reference>
<dbReference type="EMBL" id="QFYR01000001">
    <property type="protein sequence ID" value="RAK58044.1"/>
    <property type="molecule type" value="Genomic_DNA"/>
</dbReference>
<comment type="similarity">
    <text evidence="2 7">Belongs to the flagella basal body rod proteins family.</text>
</comment>
<dbReference type="Proteomes" id="UP000249725">
    <property type="component" value="Unassembled WGS sequence"/>
</dbReference>
<evidence type="ECO:0000256" key="3">
    <source>
        <dbReference type="ARBA" id="ARBA00014376"/>
    </source>
</evidence>
<comment type="function">
    <text evidence="5 7">Structural component of flagellum, the bacterial motility apparatus. Part of the rod structure of flagellar basal body.</text>
</comment>
<comment type="subunit">
    <text evidence="6">The basal body constitutes a major portion of the flagellar organelle and consists of a number of rings mounted on a central rod. In Gram-negative bacteria, at least four rings, L, P, S and M are present, whereas Gram-positive bacteria lack the L and P rings. The rod consists of about 26 subunits of FlgG in the distal portion, and FlgB, FlgC and FlgF build up the proximal portion of the rod with about 6 subunits each. Rod assembly occurs by export via the flagellum-specific pathway of its constituent proteins and by their incorporation into the rod structure in the probable order of FlgB, FlgC, FlgF and FlgG. Another protein, FliE, also assembles onto the stable rod structure.</text>
</comment>
<dbReference type="PROSITE" id="PS00588">
    <property type="entry name" value="FLAGELLA_BB_ROD"/>
    <property type="match status" value="1"/>
</dbReference>
<dbReference type="AlphaFoldDB" id="A0A328AWT8"/>
<gene>
    <name evidence="8" type="ORF">DJ018_09085</name>
</gene>
<evidence type="ECO:0000256" key="2">
    <source>
        <dbReference type="ARBA" id="ARBA00009677"/>
    </source>
</evidence>